<dbReference type="PRINTS" id="PR00385">
    <property type="entry name" value="P450"/>
</dbReference>
<evidence type="ECO:0000313" key="8">
    <source>
        <dbReference type="EMBL" id="RNL60853.1"/>
    </source>
</evidence>
<dbReference type="EMBL" id="RJSE01000009">
    <property type="protein sequence ID" value="RNL60853.1"/>
    <property type="molecule type" value="Genomic_DNA"/>
</dbReference>
<accession>A0A3N0CCY8</accession>
<dbReference type="PRINTS" id="PR00359">
    <property type="entry name" value="BP450"/>
</dbReference>
<evidence type="ECO:0000256" key="7">
    <source>
        <dbReference type="RuleBase" id="RU000461"/>
    </source>
</evidence>
<organism evidence="8 9">
    <name type="scientific">Nocardioides marmoriginsengisoli</name>
    <dbReference type="NCBI Taxonomy" id="661483"/>
    <lineage>
        <taxon>Bacteria</taxon>
        <taxon>Bacillati</taxon>
        <taxon>Actinomycetota</taxon>
        <taxon>Actinomycetes</taxon>
        <taxon>Propionibacteriales</taxon>
        <taxon>Nocardioidaceae</taxon>
        <taxon>Nocardioides</taxon>
    </lineage>
</organism>
<dbReference type="Proteomes" id="UP000267128">
    <property type="component" value="Unassembled WGS sequence"/>
</dbReference>
<protein>
    <submittedName>
        <fullName evidence="8">Cytochrome P450</fullName>
    </submittedName>
</protein>
<keyword evidence="4 7" id="KW-0560">Oxidoreductase</keyword>
<keyword evidence="3 7" id="KW-0479">Metal-binding</keyword>
<dbReference type="CDD" id="cd20625">
    <property type="entry name" value="CYP164-like"/>
    <property type="match status" value="1"/>
</dbReference>
<dbReference type="InterPro" id="IPR036396">
    <property type="entry name" value="Cyt_P450_sf"/>
</dbReference>
<sequence>MLAIDPKIAADPFPTYELLRGADPIVRGPVVSSTVDHQAANEILRSDDFGTAAGHAELPPFLRRVLERVADPYSLSPVDKPSLLALDPPDHTRHRKLVARAFTARRITALEDRVTSVAEKLLDELDGGSFDLVERYAARLPVAVIADLLGVPEEQHDWLLDWGNRAAITLDPGLTFREFRDAETALRRMHHWFDEHVAQLRRNPGDDLLSQLALIDGEDALTDLELRAIGLLVLGAGFETTVNLIGNAVVNLAAHPEQRDLLVAEPERWPNAVEEVLRYDSPVQLTVRSALRDTVVAGTPVPEGLGILVLLGGVNRDPKVFTDPQAFDVTRANPDQHLSFSAGVHFCLGASLARLEAVTALRTLYARYPDLELAEAPVRRGTRVLHGYEQVRVMTGSPVPA</sequence>
<evidence type="ECO:0000256" key="6">
    <source>
        <dbReference type="ARBA" id="ARBA00023033"/>
    </source>
</evidence>
<dbReference type="Gene3D" id="1.10.630.10">
    <property type="entry name" value="Cytochrome P450"/>
    <property type="match status" value="1"/>
</dbReference>
<dbReference type="PANTHER" id="PTHR46696">
    <property type="entry name" value="P450, PUTATIVE (EUROFUNG)-RELATED"/>
    <property type="match status" value="1"/>
</dbReference>
<dbReference type="PANTHER" id="PTHR46696:SF4">
    <property type="entry name" value="BIOTIN BIOSYNTHESIS CYTOCHROME P450"/>
    <property type="match status" value="1"/>
</dbReference>
<dbReference type="OrthoDB" id="502624at2"/>
<dbReference type="InterPro" id="IPR017972">
    <property type="entry name" value="Cyt_P450_CS"/>
</dbReference>
<dbReference type="GO" id="GO:0020037">
    <property type="term" value="F:heme binding"/>
    <property type="evidence" value="ECO:0007669"/>
    <property type="project" value="InterPro"/>
</dbReference>
<evidence type="ECO:0000256" key="4">
    <source>
        <dbReference type="ARBA" id="ARBA00023002"/>
    </source>
</evidence>
<reference evidence="8 9" key="1">
    <citation type="submission" date="2018-11" db="EMBL/GenBank/DDBJ databases">
        <authorList>
            <person name="Li F."/>
        </authorList>
    </citation>
    <scope>NUCLEOTIDE SEQUENCE [LARGE SCALE GENOMIC DNA]</scope>
    <source>
        <strain evidence="8 9">Gsoil 097</strain>
    </source>
</reference>
<evidence type="ECO:0000256" key="2">
    <source>
        <dbReference type="ARBA" id="ARBA00022617"/>
    </source>
</evidence>
<comment type="caution">
    <text evidence="8">The sequence shown here is derived from an EMBL/GenBank/DDBJ whole genome shotgun (WGS) entry which is preliminary data.</text>
</comment>
<dbReference type="InterPro" id="IPR001128">
    <property type="entry name" value="Cyt_P450"/>
</dbReference>
<proteinExistence type="inferred from homology"/>
<keyword evidence="6 7" id="KW-0503">Monooxygenase</keyword>
<evidence type="ECO:0000256" key="1">
    <source>
        <dbReference type="ARBA" id="ARBA00010617"/>
    </source>
</evidence>
<comment type="similarity">
    <text evidence="1 7">Belongs to the cytochrome P450 family.</text>
</comment>
<evidence type="ECO:0000313" key="9">
    <source>
        <dbReference type="Proteomes" id="UP000267128"/>
    </source>
</evidence>
<dbReference type="GO" id="GO:0036199">
    <property type="term" value="F:cholest-4-en-3-one 26-monooxygenase activity"/>
    <property type="evidence" value="ECO:0007669"/>
    <property type="project" value="TreeGrafter"/>
</dbReference>
<keyword evidence="9" id="KW-1185">Reference proteome</keyword>
<dbReference type="GO" id="GO:0006707">
    <property type="term" value="P:cholesterol catabolic process"/>
    <property type="evidence" value="ECO:0007669"/>
    <property type="project" value="TreeGrafter"/>
</dbReference>
<dbReference type="InterPro" id="IPR002397">
    <property type="entry name" value="Cyt_P450_B"/>
</dbReference>
<dbReference type="Pfam" id="PF00067">
    <property type="entry name" value="p450"/>
    <property type="match status" value="2"/>
</dbReference>
<dbReference type="GO" id="GO:0005506">
    <property type="term" value="F:iron ion binding"/>
    <property type="evidence" value="ECO:0007669"/>
    <property type="project" value="InterPro"/>
</dbReference>
<name>A0A3N0CCY8_9ACTN</name>
<dbReference type="GO" id="GO:0008395">
    <property type="term" value="F:steroid hydroxylase activity"/>
    <property type="evidence" value="ECO:0007669"/>
    <property type="project" value="TreeGrafter"/>
</dbReference>
<dbReference type="FunFam" id="1.10.630.10:FF:000018">
    <property type="entry name" value="Cytochrome P450 monooxygenase"/>
    <property type="match status" value="1"/>
</dbReference>
<keyword evidence="2 7" id="KW-0349">Heme</keyword>
<evidence type="ECO:0000256" key="3">
    <source>
        <dbReference type="ARBA" id="ARBA00022723"/>
    </source>
</evidence>
<evidence type="ECO:0000256" key="5">
    <source>
        <dbReference type="ARBA" id="ARBA00023004"/>
    </source>
</evidence>
<dbReference type="PROSITE" id="PS00086">
    <property type="entry name" value="CYTOCHROME_P450"/>
    <property type="match status" value="1"/>
</dbReference>
<dbReference type="AlphaFoldDB" id="A0A3N0CCY8"/>
<gene>
    <name evidence="8" type="ORF">EFK50_20310</name>
</gene>
<keyword evidence="5 7" id="KW-0408">Iron</keyword>
<dbReference type="SUPFAM" id="SSF48264">
    <property type="entry name" value="Cytochrome P450"/>
    <property type="match status" value="1"/>
</dbReference>